<keyword evidence="1" id="KW-0238">DNA-binding</keyword>
<evidence type="ECO:0000313" key="4">
    <source>
        <dbReference type="Proteomes" id="UP000321569"/>
    </source>
</evidence>
<dbReference type="AlphaFoldDB" id="A0A512PR54"/>
<reference evidence="3 4" key="1">
    <citation type="submission" date="2019-07" db="EMBL/GenBank/DDBJ databases">
        <title>Whole genome shotgun sequence of Lactobacillus rapi NBRC 109618.</title>
        <authorList>
            <person name="Hosoyama A."/>
            <person name="Uohara A."/>
            <person name="Ohji S."/>
            <person name="Ichikawa N."/>
        </authorList>
    </citation>
    <scope>NUCLEOTIDE SEQUENCE [LARGE SCALE GENOMIC DNA]</scope>
    <source>
        <strain evidence="3 4">NBRC 109618</strain>
    </source>
</reference>
<dbReference type="InterPro" id="IPR001387">
    <property type="entry name" value="Cro/C1-type_HTH"/>
</dbReference>
<dbReference type="PANTHER" id="PTHR46558:SF11">
    <property type="entry name" value="HTH-TYPE TRANSCRIPTIONAL REGULATOR XRE"/>
    <property type="match status" value="1"/>
</dbReference>
<gene>
    <name evidence="3" type="ORF">LRA02_25480</name>
</gene>
<dbReference type="Pfam" id="PF01381">
    <property type="entry name" value="HTH_3"/>
    <property type="match status" value="1"/>
</dbReference>
<dbReference type="Gene3D" id="1.10.260.40">
    <property type="entry name" value="lambda repressor-like DNA-binding domains"/>
    <property type="match status" value="1"/>
</dbReference>
<dbReference type="SMART" id="SM00530">
    <property type="entry name" value="HTH_XRE"/>
    <property type="match status" value="1"/>
</dbReference>
<dbReference type="OrthoDB" id="9805856at2"/>
<dbReference type="PANTHER" id="PTHR46558">
    <property type="entry name" value="TRACRIPTIONAL REGULATORY PROTEIN-RELATED-RELATED"/>
    <property type="match status" value="1"/>
</dbReference>
<dbReference type="SUPFAM" id="SSF47413">
    <property type="entry name" value="lambda repressor-like DNA-binding domains"/>
    <property type="match status" value="1"/>
</dbReference>
<evidence type="ECO:0000259" key="2">
    <source>
        <dbReference type="PROSITE" id="PS50943"/>
    </source>
</evidence>
<organism evidence="3 4">
    <name type="scientific">Lentilactobacillus rapi</name>
    <dbReference type="NCBI Taxonomy" id="481723"/>
    <lineage>
        <taxon>Bacteria</taxon>
        <taxon>Bacillati</taxon>
        <taxon>Bacillota</taxon>
        <taxon>Bacilli</taxon>
        <taxon>Lactobacillales</taxon>
        <taxon>Lactobacillaceae</taxon>
        <taxon>Lentilactobacillus</taxon>
    </lineage>
</organism>
<feature type="domain" description="HTH cro/C1-type" evidence="2">
    <location>
        <begin position="8"/>
        <end position="62"/>
    </location>
</feature>
<protein>
    <recommendedName>
        <fullName evidence="2">HTH cro/C1-type domain-containing protein</fullName>
    </recommendedName>
</protein>
<name>A0A512PR54_9LACO</name>
<evidence type="ECO:0000256" key="1">
    <source>
        <dbReference type="ARBA" id="ARBA00023125"/>
    </source>
</evidence>
<dbReference type="InterPro" id="IPR010982">
    <property type="entry name" value="Lambda_DNA-bd_dom_sf"/>
</dbReference>
<dbReference type="GO" id="GO:0003677">
    <property type="term" value="F:DNA binding"/>
    <property type="evidence" value="ECO:0007669"/>
    <property type="project" value="UniProtKB-KW"/>
</dbReference>
<dbReference type="STRING" id="1423795.FD12_GL001213"/>
<dbReference type="Proteomes" id="UP000321569">
    <property type="component" value="Unassembled WGS sequence"/>
</dbReference>
<comment type="caution">
    <text evidence="3">The sequence shown here is derived from an EMBL/GenBank/DDBJ whole genome shotgun (WGS) entry which is preliminary data.</text>
</comment>
<evidence type="ECO:0000313" key="3">
    <source>
        <dbReference type="EMBL" id="GEP73680.1"/>
    </source>
</evidence>
<dbReference type="PROSITE" id="PS50943">
    <property type="entry name" value="HTH_CROC1"/>
    <property type="match status" value="1"/>
</dbReference>
<accession>A0A512PR54</accession>
<dbReference type="EMBL" id="BKAM01000118">
    <property type="protein sequence ID" value="GEP73680.1"/>
    <property type="molecule type" value="Genomic_DNA"/>
</dbReference>
<dbReference type="CDD" id="cd00093">
    <property type="entry name" value="HTH_XRE"/>
    <property type="match status" value="1"/>
</dbReference>
<dbReference type="RefSeq" id="WP_054747011.1">
    <property type="nucleotide sequence ID" value="NZ_BKAM01000118.1"/>
</dbReference>
<proteinExistence type="predicted"/>
<sequence length="64" mass="7389">MLNIGDNIRKLREEQALSQAVVATALGVTRQAISQWEHNYTYPDIDNLVILSRLFRCDINQLLF</sequence>